<protein>
    <recommendedName>
        <fullName evidence="11">TonB C-terminal domain-containing protein</fullName>
    </recommendedName>
</protein>
<dbReference type="Gene3D" id="3.30.1150.10">
    <property type="match status" value="1"/>
</dbReference>
<evidence type="ECO:0000256" key="2">
    <source>
        <dbReference type="ARBA" id="ARBA00006555"/>
    </source>
</evidence>
<comment type="subcellular location">
    <subcellularLocation>
        <location evidence="1">Cell inner membrane</location>
        <topology evidence="1">Single-pass membrane protein</topology>
        <orientation evidence="1">Periplasmic side</orientation>
    </subcellularLocation>
</comment>
<dbReference type="EMBL" id="CADCUA010000242">
    <property type="protein sequence ID" value="CAA9313735.1"/>
    <property type="molecule type" value="Genomic_DNA"/>
</dbReference>
<dbReference type="InterPro" id="IPR006260">
    <property type="entry name" value="TonB/TolA_C"/>
</dbReference>
<keyword evidence="8" id="KW-1133">Transmembrane helix</keyword>
<name>A0A6J4KTT8_9GAMM</name>
<evidence type="ECO:0000256" key="7">
    <source>
        <dbReference type="ARBA" id="ARBA00022927"/>
    </source>
</evidence>
<evidence type="ECO:0000313" key="12">
    <source>
        <dbReference type="EMBL" id="CAA9313735.1"/>
    </source>
</evidence>
<dbReference type="GO" id="GO:0031992">
    <property type="term" value="F:energy transducer activity"/>
    <property type="evidence" value="ECO:0007669"/>
    <property type="project" value="TreeGrafter"/>
</dbReference>
<keyword evidence="9" id="KW-0472">Membrane</keyword>
<dbReference type="NCBIfam" id="TIGR01352">
    <property type="entry name" value="tonB_Cterm"/>
    <property type="match status" value="1"/>
</dbReference>
<keyword evidence="6" id="KW-0812">Transmembrane</keyword>
<dbReference type="GO" id="GO:0055085">
    <property type="term" value="P:transmembrane transport"/>
    <property type="evidence" value="ECO:0007669"/>
    <property type="project" value="InterPro"/>
</dbReference>
<feature type="signal peptide" evidence="10">
    <location>
        <begin position="1"/>
        <end position="24"/>
    </location>
</feature>
<dbReference type="GO" id="GO:0015031">
    <property type="term" value="P:protein transport"/>
    <property type="evidence" value="ECO:0007669"/>
    <property type="project" value="UniProtKB-KW"/>
</dbReference>
<keyword evidence="7" id="KW-0653">Protein transport</keyword>
<evidence type="ECO:0000256" key="9">
    <source>
        <dbReference type="ARBA" id="ARBA00023136"/>
    </source>
</evidence>
<reference evidence="12" key="1">
    <citation type="submission" date="2020-02" db="EMBL/GenBank/DDBJ databases">
        <authorList>
            <person name="Meier V. D."/>
        </authorList>
    </citation>
    <scope>NUCLEOTIDE SEQUENCE</scope>
    <source>
        <strain evidence="12">AVDCRST_MAG71</strain>
    </source>
</reference>
<proteinExistence type="inferred from homology"/>
<keyword evidence="3" id="KW-0813">Transport</keyword>
<accession>A0A6J4KTT8</accession>
<dbReference type="Pfam" id="PF03544">
    <property type="entry name" value="TonB_C"/>
    <property type="match status" value="1"/>
</dbReference>
<evidence type="ECO:0000256" key="4">
    <source>
        <dbReference type="ARBA" id="ARBA00022475"/>
    </source>
</evidence>
<dbReference type="GO" id="GO:0098797">
    <property type="term" value="C:plasma membrane protein complex"/>
    <property type="evidence" value="ECO:0007669"/>
    <property type="project" value="TreeGrafter"/>
</dbReference>
<comment type="similarity">
    <text evidence="2">Belongs to the TonB family.</text>
</comment>
<organism evidence="12">
    <name type="scientific">uncultured Lysobacter sp</name>
    <dbReference type="NCBI Taxonomy" id="271060"/>
    <lineage>
        <taxon>Bacteria</taxon>
        <taxon>Pseudomonadati</taxon>
        <taxon>Pseudomonadota</taxon>
        <taxon>Gammaproteobacteria</taxon>
        <taxon>Lysobacterales</taxon>
        <taxon>Lysobacteraceae</taxon>
        <taxon>Lysobacter</taxon>
        <taxon>environmental samples</taxon>
    </lineage>
</organism>
<evidence type="ECO:0000256" key="6">
    <source>
        <dbReference type="ARBA" id="ARBA00022692"/>
    </source>
</evidence>
<evidence type="ECO:0000256" key="10">
    <source>
        <dbReference type="SAM" id="SignalP"/>
    </source>
</evidence>
<keyword evidence="10" id="KW-0732">Signal</keyword>
<gene>
    <name evidence="12" type="ORF">AVDCRST_MAG71-876</name>
</gene>
<evidence type="ECO:0000256" key="1">
    <source>
        <dbReference type="ARBA" id="ARBA00004383"/>
    </source>
</evidence>
<evidence type="ECO:0000256" key="8">
    <source>
        <dbReference type="ARBA" id="ARBA00022989"/>
    </source>
</evidence>
<feature type="domain" description="TonB C-terminal" evidence="11">
    <location>
        <begin position="50"/>
        <end position="148"/>
    </location>
</feature>
<feature type="chain" id="PRO_5026804257" description="TonB C-terminal domain-containing protein" evidence="10">
    <location>
        <begin position="25"/>
        <end position="300"/>
    </location>
</feature>
<keyword evidence="5" id="KW-0997">Cell inner membrane</keyword>
<sequence length="300" mass="31793">MTNAAWALAAVLAGSVTGVHSARAGGAAQAESAVPGAAIAPAVQLTKPGENGCPPTAAPNVPPVYPKALVKKGVQGTVILRAALDTCGVVKTVSVAKSSRIAELDAAALQAVRQWRVTEVAGATAGPDGLIEGLMPVQFQIEDRDDRLWDDPVAVQASWCDSMSASASVPAKDDQVPQYIGDSQPLVGTVEQIVRGLPAWATYRPTMGAEERYHVERLHVQELYRVMLPESGMHPAVIRKRRVHDGVQALWVTSYVCEAGAAPCARLKELAERAGTQWVQSWPVVNREIRTSCAVPTAAR</sequence>
<dbReference type="SUPFAM" id="SSF74653">
    <property type="entry name" value="TolA/TonB C-terminal domain"/>
    <property type="match status" value="1"/>
</dbReference>
<keyword evidence="4" id="KW-1003">Cell membrane</keyword>
<evidence type="ECO:0000256" key="3">
    <source>
        <dbReference type="ARBA" id="ARBA00022448"/>
    </source>
</evidence>
<dbReference type="PANTHER" id="PTHR33446:SF2">
    <property type="entry name" value="PROTEIN TONB"/>
    <property type="match status" value="1"/>
</dbReference>
<dbReference type="PANTHER" id="PTHR33446">
    <property type="entry name" value="PROTEIN TONB-RELATED"/>
    <property type="match status" value="1"/>
</dbReference>
<dbReference type="InterPro" id="IPR051045">
    <property type="entry name" value="TonB-dependent_transducer"/>
</dbReference>
<dbReference type="PROSITE" id="PS52015">
    <property type="entry name" value="TONB_CTD"/>
    <property type="match status" value="1"/>
</dbReference>
<evidence type="ECO:0000259" key="11">
    <source>
        <dbReference type="PROSITE" id="PS52015"/>
    </source>
</evidence>
<dbReference type="InterPro" id="IPR037682">
    <property type="entry name" value="TonB_C"/>
</dbReference>
<evidence type="ECO:0000256" key="5">
    <source>
        <dbReference type="ARBA" id="ARBA00022519"/>
    </source>
</evidence>
<dbReference type="AlphaFoldDB" id="A0A6J4KTT8"/>